<dbReference type="Proteomes" id="UP000216024">
    <property type="component" value="Unassembled WGS sequence"/>
</dbReference>
<sequence>MKNNMKIIIFVIAIFIVGILYKPYLPNRVKEDVETEKILKSQERIDTKELTLLQQYSIDIDGDNEEENVELYTVAMKDSKGEIMWDDGQYWLLLVKDTDGEFVLFNEYIQLGKIDMWVYTSDVDNKMHITTLQPGSASMRMYDYVFIKEKEYFERKTIFNPKNVNMIFQ</sequence>
<keyword evidence="1" id="KW-0472">Membrane</keyword>
<feature type="transmembrane region" description="Helical" evidence="1">
    <location>
        <begin position="7"/>
        <end position="25"/>
    </location>
</feature>
<proteinExistence type="predicted"/>
<name>A0A267MEM5_9FIRM</name>
<dbReference type="OrthoDB" id="2067411at2"/>
<evidence type="ECO:0000313" key="2">
    <source>
        <dbReference type="EMBL" id="PAB57378.1"/>
    </source>
</evidence>
<comment type="caution">
    <text evidence="2">The sequence shown here is derived from an EMBL/GenBank/DDBJ whole genome shotgun (WGS) entry which is preliminary data.</text>
</comment>
<organism evidence="2 3">
    <name type="scientific">Anaeromicrobium sediminis</name>
    <dbReference type="NCBI Taxonomy" id="1478221"/>
    <lineage>
        <taxon>Bacteria</taxon>
        <taxon>Bacillati</taxon>
        <taxon>Bacillota</taxon>
        <taxon>Clostridia</taxon>
        <taxon>Peptostreptococcales</taxon>
        <taxon>Thermotaleaceae</taxon>
        <taxon>Anaeromicrobium</taxon>
    </lineage>
</organism>
<evidence type="ECO:0000313" key="3">
    <source>
        <dbReference type="Proteomes" id="UP000216024"/>
    </source>
</evidence>
<keyword evidence="3" id="KW-1185">Reference proteome</keyword>
<dbReference type="EMBL" id="NIBG01000026">
    <property type="protein sequence ID" value="PAB57378.1"/>
    <property type="molecule type" value="Genomic_DNA"/>
</dbReference>
<evidence type="ECO:0000256" key="1">
    <source>
        <dbReference type="SAM" id="Phobius"/>
    </source>
</evidence>
<keyword evidence="1" id="KW-0812">Transmembrane</keyword>
<accession>A0A267MEM5</accession>
<dbReference type="RefSeq" id="WP_095135329.1">
    <property type="nucleotide sequence ID" value="NZ_NIBG01000026.1"/>
</dbReference>
<keyword evidence="1" id="KW-1133">Transmembrane helix</keyword>
<reference evidence="2 3" key="1">
    <citation type="submission" date="2017-06" db="EMBL/GenBank/DDBJ databases">
        <title>Draft genome sequence of anaerobic fermentative bacterium Anaeromicrobium sediminis DY2726D isolated from West Pacific Ocean sediments.</title>
        <authorList>
            <person name="Zeng X."/>
        </authorList>
    </citation>
    <scope>NUCLEOTIDE SEQUENCE [LARGE SCALE GENOMIC DNA]</scope>
    <source>
        <strain evidence="2 3">DY2726D</strain>
    </source>
</reference>
<dbReference type="AlphaFoldDB" id="A0A267MEM5"/>
<protein>
    <submittedName>
        <fullName evidence="2">Uncharacterized protein</fullName>
    </submittedName>
</protein>
<gene>
    <name evidence="2" type="ORF">CCE28_18960</name>
</gene>